<dbReference type="PANTHER" id="PTHR43808:SF9">
    <property type="entry name" value="BLL0789 PROTEIN"/>
    <property type="match status" value="1"/>
</dbReference>
<dbReference type="SUPFAM" id="SSF53187">
    <property type="entry name" value="Zn-dependent exopeptidases"/>
    <property type="match status" value="1"/>
</dbReference>
<dbReference type="SUPFAM" id="SSF55031">
    <property type="entry name" value="Bacterial exopeptidase dimerisation domain"/>
    <property type="match status" value="1"/>
</dbReference>
<protein>
    <recommendedName>
        <fullName evidence="3">Peptidase M20 dimerisation domain-containing protein</fullName>
    </recommendedName>
</protein>
<dbReference type="PANTHER" id="PTHR43808">
    <property type="entry name" value="ACETYLORNITHINE DEACETYLASE"/>
    <property type="match status" value="1"/>
</dbReference>
<dbReference type="InterPro" id="IPR036264">
    <property type="entry name" value="Bact_exopeptidase_dim_dom"/>
</dbReference>
<dbReference type="InterPro" id="IPR017150">
    <property type="entry name" value="Pept_M20_glutamate_carboxypep"/>
</dbReference>
<keyword evidence="1" id="KW-0479">Metal-binding</keyword>
<comment type="caution">
    <text evidence="4">The sequence shown here is derived from an EMBL/GenBank/DDBJ whole genome shotgun (WGS) entry which is preliminary data.</text>
</comment>
<dbReference type="Gene3D" id="3.30.70.360">
    <property type="match status" value="1"/>
</dbReference>
<dbReference type="InterPro" id="IPR002933">
    <property type="entry name" value="Peptidase_M20"/>
</dbReference>
<dbReference type="RefSeq" id="WP_169559441.1">
    <property type="nucleotide sequence ID" value="NZ_BSNF01000001.1"/>
</dbReference>
<name>A0ABQ5U2M3_9PROT</name>
<dbReference type="NCBIfam" id="NF005602">
    <property type="entry name" value="PRK07338.1"/>
    <property type="match status" value="1"/>
</dbReference>
<reference evidence="4" key="2">
    <citation type="submission" date="2023-01" db="EMBL/GenBank/DDBJ databases">
        <title>Draft genome sequence of Sneathiella chinensis strain NBRC 103408.</title>
        <authorList>
            <person name="Sun Q."/>
            <person name="Mori K."/>
        </authorList>
    </citation>
    <scope>NUCLEOTIDE SEQUENCE</scope>
    <source>
        <strain evidence="4">NBRC 103408</strain>
    </source>
</reference>
<organism evidence="4 5">
    <name type="scientific">Sneathiella chinensis</name>
    <dbReference type="NCBI Taxonomy" id="349750"/>
    <lineage>
        <taxon>Bacteria</taxon>
        <taxon>Pseudomonadati</taxon>
        <taxon>Pseudomonadota</taxon>
        <taxon>Alphaproteobacteria</taxon>
        <taxon>Sneathiellales</taxon>
        <taxon>Sneathiellaceae</taxon>
        <taxon>Sneathiella</taxon>
    </lineage>
</organism>
<keyword evidence="5" id="KW-1185">Reference proteome</keyword>
<accession>A0ABQ5U2M3</accession>
<dbReference type="PIRSF" id="PIRSF037238">
    <property type="entry name" value="Carboxypeptidase_G2"/>
    <property type="match status" value="1"/>
</dbReference>
<evidence type="ECO:0000313" key="5">
    <source>
        <dbReference type="Proteomes" id="UP001161409"/>
    </source>
</evidence>
<dbReference type="CDD" id="cd03885">
    <property type="entry name" value="M20_CPDG2"/>
    <property type="match status" value="1"/>
</dbReference>
<keyword evidence="2" id="KW-0378">Hydrolase</keyword>
<evidence type="ECO:0000256" key="2">
    <source>
        <dbReference type="ARBA" id="ARBA00022801"/>
    </source>
</evidence>
<feature type="domain" description="Peptidase M20 dimerisation" evidence="3">
    <location>
        <begin position="197"/>
        <end position="297"/>
    </location>
</feature>
<dbReference type="Gene3D" id="3.40.630.10">
    <property type="entry name" value="Zn peptidases"/>
    <property type="match status" value="1"/>
</dbReference>
<dbReference type="Pfam" id="PF07687">
    <property type="entry name" value="M20_dimer"/>
    <property type="match status" value="1"/>
</dbReference>
<dbReference type="InterPro" id="IPR011650">
    <property type="entry name" value="Peptidase_M20_dimer"/>
</dbReference>
<reference evidence="4" key="1">
    <citation type="journal article" date="2014" name="Int. J. Syst. Evol. Microbiol.">
        <title>Complete genome of a new Firmicutes species belonging to the dominant human colonic microbiota ('Ruminococcus bicirculans') reveals two chromosomes and a selective capacity to utilize plant glucans.</title>
        <authorList>
            <consortium name="NISC Comparative Sequencing Program"/>
            <person name="Wegmann U."/>
            <person name="Louis P."/>
            <person name="Goesmann A."/>
            <person name="Henrissat B."/>
            <person name="Duncan S.H."/>
            <person name="Flint H.J."/>
        </authorList>
    </citation>
    <scope>NUCLEOTIDE SEQUENCE</scope>
    <source>
        <strain evidence="4">NBRC 103408</strain>
    </source>
</reference>
<evidence type="ECO:0000256" key="1">
    <source>
        <dbReference type="ARBA" id="ARBA00022723"/>
    </source>
</evidence>
<dbReference type="InterPro" id="IPR050072">
    <property type="entry name" value="Peptidase_M20A"/>
</dbReference>
<dbReference type="Proteomes" id="UP001161409">
    <property type="component" value="Unassembled WGS sequence"/>
</dbReference>
<dbReference type="EMBL" id="BSNF01000001">
    <property type="protein sequence ID" value="GLQ05440.1"/>
    <property type="molecule type" value="Genomic_DNA"/>
</dbReference>
<sequence>MDYQPLLSRIDQSRASLLSLLEEWAMINSGSTHREGLATMARQLTQTFHPLGGTAELIEAAPLQIVTSGGATQHQTAGQILRIRKRPAADRQVLLVGHMDTVFPADDLFQTCTDLGDGRLQGPGVADMKGGLLVMFAALRAFEASPVADRIGWEVLINGDEETGSFGSAHLIAESATRAHVGLGFEPSLPDGTLVGARKGSGNFTLVVRGRSAHAGREPHLGRNAITAAARLTLELDALNGGRPGLTVNMGKVEGGGALNVVPDLAILRLNVRMQEPADQNWFQARLDHLVTNANRQDGIQVTLHGRFSRPPKAMTPGLRQLLDLVQDCGRDLGLSLSDQPTGGCCDGNNMAATGLPTVDTLGVRGAHIHSAEEYMIKDSLTERAKLTALILLKLASGASPFPERERPS</sequence>
<evidence type="ECO:0000259" key="3">
    <source>
        <dbReference type="Pfam" id="PF07687"/>
    </source>
</evidence>
<evidence type="ECO:0000313" key="4">
    <source>
        <dbReference type="EMBL" id="GLQ05440.1"/>
    </source>
</evidence>
<proteinExistence type="predicted"/>
<gene>
    <name evidence="4" type="ORF">GCM10007924_06610</name>
</gene>
<dbReference type="Pfam" id="PF01546">
    <property type="entry name" value="Peptidase_M20"/>
    <property type="match status" value="1"/>
</dbReference>